<protein>
    <submittedName>
        <fullName evidence="7">tRNA (Adenine-N1)-methyltransferase</fullName>
    </submittedName>
</protein>
<evidence type="ECO:0000256" key="1">
    <source>
        <dbReference type="ARBA" id="ARBA00022603"/>
    </source>
</evidence>
<dbReference type="FunFam" id="3.10.330.20:FF:000003">
    <property type="entry name" value="tRNA (Adenine(58)-N(1))-methyltransferase, mitochondrial isoform X1"/>
    <property type="match status" value="1"/>
</dbReference>
<evidence type="ECO:0000259" key="6">
    <source>
        <dbReference type="Pfam" id="PF08704"/>
    </source>
</evidence>
<dbReference type="PANTHER" id="PTHR12133:SF1">
    <property type="entry name" value="TRNA (ADENINE(58)-N(1))-METHYLTRANSFERASE, MITOCHONDRIAL"/>
    <property type="match status" value="1"/>
</dbReference>
<sequence>MAQDENIIKDADRVLIVTEKRKRYLVQVKAGKKFHCSEGFIDTSKLVGKPYGCVVVSNTGSRWNIFKPTIVDRVLFFPRTTQIVYPKDLGYIILASGIGPGSTVLEAGTGTGVLTTMLAHLVRPTGKVYSYDVKADYLEGVAVRLRQLALSEYVELKQGDVSQGVTERNLDAAVIDVPEPWTVVEACREALKPSGVWVSLSPTVEQVVQTFEALENSGFGDLSCVEILMRNIRVKRGMTRPEFIMRGHTAYIVTARKTMSD</sequence>
<dbReference type="CDD" id="cd02440">
    <property type="entry name" value="AdoMet_MTases"/>
    <property type="match status" value="1"/>
</dbReference>
<dbReference type="Gene3D" id="3.10.330.20">
    <property type="match status" value="1"/>
</dbReference>
<keyword evidence="4" id="KW-0819">tRNA processing</keyword>
<proteinExistence type="predicted"/>
<reference evidence="7" key="1">
    <citation type="journal article" date="2020" name="mSystems">
        <title>Genome- and Community-Level Interaction Insights into Carbon Utilization and Element Cycling Functions of Hydrothermarchaeota in Hydrothermal Sediment.</title>
        <authorList>
            <person name="Zhou Z."/>
            <person name="Liu Y."/>
            <person name="Xu W."/>
            <person name="Pan J."/>
            <person name="Luo Z.H."/>
            <person name="Li M."/>
        </authorList>
    </citation>
    <scope>NUCLEOTIDE SEQUENCE [LARGE SCALE GENOMIC DNA]</scope>
    <source>
        <strain evidence="7">SpSt-1056</strain>
    </source>
</reference>
<dbReference type="InterPro" id="IPR014816">
    <property type="entry name" value="tRNA_MeTrfase_Gcd14"/>
</dbReference>
<dbReference type="PIRSF" id="PIRSF017269">
    <property type="entry name" value="GCD14"/>
    <property type="match status" value="1"/>
</dbReference>
<gene>
    <name evidence="7" type="ORF">ENM11_06755</name>
</gene>
<dbReference type="GO" id="GO:0031515">
    <property type="term" value="C:tRNA (m1A) methyltransferase complex"/>
    <property type="evidence" value="ECO:0007669"/>
    <property type="project" value="InterPro"/>
</dbReference>
<dbReference type="Pfam" id="PF14801">
    <property type="entry name" value="TrmI-like_N"/>
    <property type="match status" value="1"/>
</dbReference>
<dbReference type="Pfam" id="PF08704">
    <property type="entry name" value="GCD14"/>
    <property type="match status" value="1"/>
</dbReference>
<dbReference type="InterPro" id="IPR029063">
    <property type="entry name" value="SAM-dependent_MTases_sf"/>
</dbReference>
<keyword evidence="1 7" id="KW-0489">Methyltransferase</keyword>
<evidence type="ECO:0000256" key="4">
    <source>
        <dbReference type="ARBA" id="ARBA00022694"/>
    </source>
</evidence>
<evidence type="ECO:0000256" key="3">
    <source>
        <dbReference type="ARBA" id="ARBA00022691"/>
    </source>
</evidence>
<dbReference type="PROSITE" id="PS51620">
    <property type="entry name" value="SAM_TRM61"/>
    <property type="match status" value="1"/>
</dbReference>
<name>A0A7C5QF07_CALS0</name>
<dbReference type="InterPro" id="IPR049470">
    <property type="entry name" value="TRM61_C"/>
</dbReference>
<dbReference type="Gene3D" id="3.40.50.150">
    <property type="entry name" value="Vaccinia Virus protein VP39"/>
    <property type="match status" value="1"/>
</dbReference>
<evidence type="ECO:0000256" key="5">
    <source>
        <dbReference type="PIRSR" id="PIRSR017269-1"/>
    </source>
</evidence>
<keyword evidence="2 7" id="KW-0808">Transferase</keyword>
<feature type="binding site" evidence="5">
    <location>
        <position position="160"/>
    </location>
    <ligand>
        <name>S-adenosyl-L-methionine</name>
        <dbReference type="ChEBI" id="CHEBI:59789"/>
    </ligand>
</feature>
<dbReference type="EMBL" id="DRWN01000056">
    <property type="protein sequence ID" value="HHK68832.1"/>
    <property type="molecule type" value="Genomic_DNA"/>
</dbReference>
<feature type="domain" description="tRNA (adenine(58)-N(1))-methyltransferase catalytic subunit TRM61 C-terminal" evidence="6">
    <location>
        <begin position="75"/>
        <end position="236"/>
    </location>
</feature>
<dbReference type="SUPFAM" id="SSF53335">
    <property type="entry name" value="S-adenosyl-L-methionine-dependent methyltransferases"/>
    <property type="match status" value="1"/>
</dbReference>
<dbReference type="GO" id="GO:0030488">
    <property type="term" value="P:tRNA methylation"/>
    <property type="evidence" value="ECO:0007669"/>
    <property type="project" value="InterPro"/>
</dbReference>
<dbReference type="GO" id="GO:0160107">
    <property type="term" value="F:tRNA (adenine(58)-N1)-methyltransferase activity"/>
    <property type="evidence" value="ECO:0007669"/>
    <property type="project" value="InterPro"/>
</dbReference>
<comment type="caution">
    <text evidence="7">The sequence shown here is derived from an EMBL/GenBank/DDBJ whole genome shotgun (WGS) entry which is preliminary data.</text>
</comment>
<evidence type="ECO:0000313" key="7">
    <source>
        <dbReference type="EMBL" id="HHK68832.1"/>
    </source>
</evidence>
<feature type="binding site" evidence="5">
    <location>
        <position position="132"/>
    </location>
    <ligand>
        <name>S-adenosyl-L-methionine</name>
        <dbReference type="ChEBI" id="CHEBI:59789"/>
    </ligand>
</feature>
<keyword evidence="3 5" id="KW-0949">S-adenosyl-L-methionine</keyword>
<organism evidence="7">
    <name type="scientific">Caldiarchaeum subterraneum</name>
    <dbReference type="NCBI Taxonomy" id="311458"/>
    <lineage>
        <taxon>Archaea</taxon>
        <taxon>Nitrososphaerota</taxon>
        <taxon>Candidatus Caldarchaeales</taxon>
        <taxon>Candidatus Caldarchaeaceae</taxon>
        <taxon>Candidatus Caldarchaeum</taxon>
    </lineage>
</organism>
<dbReference type="PANTHER" id="PTHR12133">
    <property type="entry name" value="TRNA (ADENINE(58)-N(1))-METHYLTRANSFERASE"/>
    <property type="match status" value="1"/>
</dbReference>
<evidence type="ECO:0000256" key="2">
    <source>
        <dbReference type="ARBA" id="ARBA00022679"/>
    </source>
</evidence>
<dbReference type="AlphaFoldDB" id="A0A7C5QF07"/>
<feature type="binding site" evidence="5">
    <location>
        <position position="176"/>
    </location>
    <ligand>
        <name>S-adenosyl-L-methionine</name>
        <dbReference type="ChEBI" id="CHEBI:59789"/>
    </ligand>
</feature>
<accession>A0A7C5QF07</accession>